<dbReference type="PRINTS" id="PR00411">
    <property type="entry name" value="PNDRDTASEI"/>
</dbReference>
<feature type="domain" description="FAD/NAD(P)-binding" evidence="15">
    <location>
        <begin position="5"/>
        <end position="335"/>
    </location>
</feature>
<protein>
    <recommendedName>
        <fullName evidence="4 13">Dihydrolipoyl dehydrogenase</fullName>
        <ecNumber evidence="3 13">1.8.1.4</ecNumber>
    </recommendedName>
</protein>
<evidence type="ECO:0000256" key="7">
    <source>
        <dbReference type="ARBA" id="ARBA00022827"/>
    </source>
</evidence>
<keyword evidence="5" id="KW-0963">Cytoplasm</keyword>
<dbReference type="SUPFAM" id="SSF51905">
    <property type="entry name" value="FAD/NAD(P)-binding domain"/>
    <property type="match status" value="1"/>
</dbReference>
<comment type="cofactor">
    <cofactor evidence="13">
        <name>FAD</name>
        <dbReference type="ChEBI" id="CHEBI:57692"/>
    </cofactor>
    <text evidence="13">Binds 1 FAD per subunit.</text>
</comment>
<evidence type="ECO:0000256" key="10">
    <source>
        <dbReference type="ARBA" id="ARBA00023157"/>
    </source>
</evidence>
<evidence type="ECO:0000313" key="17">
    <source>
        <dbReference type="Proteomes" id="UP001596528"/>
    </source>
</evidence>
<evidence type="ECO:0000256" key="13">
    <source>
        <dbReference type="RuleBase" id="RU003692"/>
    </source>
</evidence>
<gene>
    <name evidence="16" type="primary">lpdA</name>
    <name evidence="16" type="ORF">ACFQWB_12230</name>
</gene>
<dbReference type="PIRSF" id="PIRSF000350">
    <property type="entry name" value="Mercury_reductase_MerA"/>
    <property type="match status" value="1"/>
</dbReference>
<comment type="similarity">
    <text evidence="2 13">Belongs to the class-I pyridine nucleotide-disulfide oxidoreductase family.</text>
</comment>
<dbReference type="RefSeq" id="WP_138789957.1">
    <property type="nucleotide sequence ID" value="NZ_JBHTGQ010000027.1"/>
</dbReference>
<evidence type="ECO:0000256" key="1">
    <source>
        <dbReference type="ARBA" id="ARBA00004496"/>
    </source>
</evidence>
<comment type="catalytic activity">
    <reaction evidence="12 13">
        <text>N(6)-[(R)-dihydrolipoyl]-L-lysyl-[protein] + NAD(+) = N(6)-[(R)-lipoyl]-L-lysyl-[protein] + NADH + H(+)</text>
        <dbReference type="Rhea" id="RHEA:15045"/>
        <dbReference type="Rhea" id="RHEA-COMP:10474"/>
        <dbReference type="Rhea" id="RHEA-COMP:10475"/>
        <dbReference type="ChEBI" id="CHEBI:15378"/>
        <dbReference type="ChEBI" id="CHEBI:57540"/>
        <dbReference type="ChEBI" id="CHEBI:57945"/>
        <dbReference type="ChEBI" id="CHEBI:83099"/>
        <dbReference type="ChEBI" id="CHEBI:83100"/>
        <dbReference type="EC" id="1.8.1.4"/>
    </reaction>
</comment>
<dbReference type="SUPFAM" id="SSF55424">
    <property type="entry name" value="FAD/NAD-linked reductases, dimerisation (C-terminal) domain"/>
    <property type="match status" value="1"/>
</dbReference>
<comment type="caution">
    <text evidence="16">The sequence shown here is derived from an EMBL/GenBank/DDBJ whole genome shotgun (WGS) entry which is preliminary data.</text>
</comment>
<evidence type="ECO:0000256" key="6">
    <source>
        <dbReference type="ARBA" id="ARBA00022630"/>
    </source>
</evidence>
<dbReference type="EMBL" id="JBHTGQ010000027">
    <property type="protein sequence ID" value="MFC7750685.1"/>
    <property type="molecule type" value="Genomic_DNA"/>
</dbReference>
<dbReference type="Pfam" id="PF07992">
    <property type="entry name" value="Pyr_redox_2"/>
    <property type="match status" value="1"/>
</dbReference>
<keyword evidence="11 13" id="KW-0676">Redox-active center</keyword>
<evidence type="ECO:0000259" key="14">
    <source>
        <dbReference type="Pfam" id="PF02852"/>
    </source>
</evidence>
<dbReference type="InterPro" id="IPR016156">
    <property type="entry name" value="FAD/NAD-linked_Rdtase_dimer_sf"/>
</dbReference>
<dbReference type="InterPro" id="IPR004099">
    <property type="entry name" value="Pyr_nucl-diS_OxRdtase_dimer"/>
</dbReference>
<evidence type="ECO:0000313" key="16">
    <source>
        <dbReference type="EMBL" id="MFC7750685.1"/>
    </source>
</evidence>
<dbReference type="PANTHER" id="PTHR22912">
    <property type="entry name" value="DISULFIDE OXIDOREDUCTASE"/>
    <property type="match status" value="1"/>
</dbReference>
<evidence type="ECO:0000256" key="9">
    <source>
        <dbReference type="ARBA" id="ARBA00023027"/>
    </source>
</evidence>
<keyword evidence="9 13" id="KW-0520">NAD</keyword>
<evidence type="ECO:0000256" key="4">
    <source>
        <dbReference type="ARBA" id="ARBA00016961"/>
    </source>
</evidence>
<proteinExistence type="inferred from homology"/>
<dbReference type="InterPro" id="IPR006258">
    <property type="entry name" value="Lipoamide_DH"/>
</dbReference>
<evidence type="ECO:0000256" key="8">
    <source>
        <dbReference type="ARBA" id="ARBA00023002"/>
    </source>
</evidence>
<accession>A0ABW2V6K8</accession>
<dbReference type="InterPro" id="IPR036188">
    <property type="entry name" value="FAD/NAD-bd_sf"/>
</dbReference>
<dbReference type="PROSITE" id="PS00076">
    <property type="entry name" value="PYRIDINE_REDOX_1"/>
    <property type="match status" value="1"/>
</dbReference>
<keyword evidence="10" id="KW-1015">Disulfide bond</keyword>
<reference evidence="17" key="1">
    <citation type="journal article" date="2019" name="Int. J. Syst. Evol. Microbiol.">
        <title>The Global Catalogue of Microorganisms (GCM) 10K type strain sequencing project: providing services to taxonomists for standard genome sequencing and annotation.</title>
        <authorList>
            <consortium name="The Broad Institute Genomics Platform"/>
            <consortium name="The Broad Institute Genome Sequencing Center for Infectious Disease"/>
            <person name="Wu L."/>
            <person name="Ma J."/>
        </authorList>
    </citation>
    <scope>NUCLEOTIDE SEQUENCE [LARGE SCALE GENOMIC DNA]</scope>
    <source>
        <strain evidence="17">JCM 18657</strain>
    </source>
</reference>
<evidence type="ECO:0000256" key="11">
    <source>
        <dbReference type="ARBA" id="ARBA00023284"/>
    </source>
</evidence>
<feature type="domain" description="Pyridine nucleotide-disulphide oxidoreductase dimerisation" evidence="14">
    <location>
        <begin position="355"/>
        <end position="463"/>
    </location>
</feature>
<evidence type="ECO:0000256" key="12">
    <source>
        <dbReference type="ARBA" id="ARBA00049187"/>
    </source>
</evidence>
<dbReference type="Gene3D" id="3.50.50.60">
    <property type="entry name" value="FAD/NAD(P)-binding domain"/>
    <property type="match status" value="2"/>
</dbReference>
<keyword evidence="17" id="KW-1185">Reference proteome</keyword>
<evidence type="ECO:0000256" key="3">
    <source>
        <dbReference type="ARBA" id="ARBA00012608"/>
    </source>
</evidence>
<dbReference type="EC" id="1.8.1.4" evidence="3 13"/>
<keyword evidence="8 13" id="KW-0560">Oxidoreductase</keyword>
<dbReference type="NCBIfam" id="TIGR01350">
    <property type="entry name" value="lipoamide_DH"/>
    <property type="match status" value="1"/>
</dbReference>
<organism evidence="16 17">
    <name type="scientific">Paenibacillus thermoaerophilus</name>
    <dbReference type="NCBI Taxonomy" id="1215385"/>
    <lineage>
        <taxon>Bacteria</taxon>
        <taxon>Bacillati</taxon>
        <taxon>Bacillota</taxon>
        <taxon>Bacilli</taxon>
        <taxon>Bacillales</taxon>
        <taxon>Paenibacillaceae</taxon>
        <taxon>Paenibacillus</taxon>
    </lineage>
</organism>
<dbReference type="InterPro" id="IPR001100">
    <property type="entry name" value="Pyr_nuc-diS_OxRdtase"/>
</dbReference>
<keyword evidence="6 13" id="KW-0285">Flavoprotein</keyword>
<evidence type="ECO:0000256" key="5">
    <source>
        <dbReference type="ARBA" id="ARBA00022490"/>
    </source>
</evidence>
<evidence type="ECO:0000259" key="15">
    <source>
        <dbReference type="Pfam" id="PF07992"/>
    </source>
</evidence>
<dbReference type="InterPro" id="IPR012999">
    <property type="entry name" value="Pyr_OxRdtase_I_AS"/>
</dbReference>
<dbReference type="InterPro" id="IPR050151">
    <property type="entry name" value="Class-I_Pyr_Nuc-Dis_Oxidored"/>
</dbReference>
<dbReference type="Pfam" id="PF02852">
    <property type="entry name" value="Pyr_redox_dim"/>
    <property type="match status" value="1"/>
</dbReference>
<sequence length="474" mass="50729">MSHTYDVAIIGGGTGGYTAAIRAAQLGMKVALVERDKLGGTCLHRGCIPSKSLLRSAEVYATLKEADRYGVIAGEVGLDFTRVSARKAAVVEQMHRGVQYLMKKHKIDVYRGYGRITGPSIFSPKGGGLAVERENGEIDELLPDKLIVATGSRPRMLPGWEADGRFVLTSDEALELERLPESMLIVGGGVIGVEWASMLRDFGVSVTLVEAGPRLLPTEDADIARELEKQLQGRGVRIETNARVLTESLERTGEGVLLQIERGGERIGLAGDQLLVCVGRQANVEDIGLGHTKAKLENGFIKVNPSTMQTYDPDVYAIGDVNGGLQLAHVAAHEGIVAVEHIAGLTPHATPSHRVPRCVYSRPEIASVGWTEEEARRHVSAVRTAKVPFAAIGKAVVYGESGGFAKVIADAETNDLLGVHIVGPHATDLIAEAALAQLLDATPWEVAQTIHPHPTLSEIMSEAMLAVEGRPLNL</sequence>
<dbReference type="Gene3D" id="3.30.390.30">
    <property type="match status" value="1"/>
</dbReference>
<dbReference type="PANTHER" id="PTHR22912:SF217">
    <property type="entry name" value="DIHYDROLIPOYL DEHYDROGENASE"/>
    <property type="match status" value="1"/>
</dbReference>
<name>A0ABW2V6K8_9BACL</name>
<evidence type="ECO:0000256" key="2">
    <source>
        <dbReference type="ARBA" id="ARBA00007532"/>
    </source>
</evidence>
<dbReference type="PRINTS" id="PR00368">
    <property type="entry name" value="FADPNR"/>
</dbReference>
<comment type="miscellaneous">
    <text evidence="13">The active site is a redox-active disulfide bond.</text>
</comment>
<comment type="subcellular location">
    <subcellularLocation>
        <location evidence="1">Cytoplasm</location>
    </subcellularLocation>
</comment>
<keyword evidence="7 13" id="KW-0274">FAD</keyword>
<dbReference type="Proteomes" id="UP001596528">
    <property type="component" value="Unassembled WGS sequence"/>
</dbReference>
<dbReference type="GO" id="GO:0004148">
    <property type="term" value="F:dihydrolipoyl dehydrogenase (NADH) activity"/>
    <property type="evidence" value="ECO:0007669"/>
    <property type="project" value="UniProtKB-EC"/>
</dbReference>
<dbReference type="InterPro" id="IPR023753">
    <property type="entry name" value="FAD/NAD-binding_dom"/>
</dbReference>